<keyword evidence="2" id="KW-1003">Cell membrane</keyword>
<dbReference type="EMBL" id="FONX01000023">
    <property type="protein sequence ID" value="SFF28862.1"/>
    <property type="molecule type" value="Genomic_DNA"/>
</dbReference>
<evidence type="ECO:0000256" key="3">
    <source>
        <dbReference type="ARBA" id="ARBA00022692"/>
    </source>
</evidence>
<dbReference type="STRING" id="1177982.SAMN04489711_12314"/>
<evidence type="ECO:0000256" key="4">
    <source>
        <dbReference type="ARBA" id="ARBA00022989"/>
    </source>
</evidence>
<evidence type="ECO:0000256" key="5">
    <source>
        <dbReference type="ARBA" id="ARBA00023136"/>
    </source>
</evidence>
<evidence type="ECO:0000313" key="8">
    <source>
        <dbReference type="Proteomes" id="UP000199119"/>
    </source>
</evidence>
<evidence type="ECO:0000313" key="7">
    <source>
        <dbReference type="EMBL" id="SFF28862.1"/>
    </source>
</evidence>
<name>A0A1I2HGM7_9BURK</name>
<dbReference type="GO" id="GO:0016020">
    <property type="term" value="C:membrane"/>
    <property type="evidence" value="ECO:0007669"/>
    <property type="project" value="InterPro"/>
</dbReference>
<accession>A0A1I2HGM7</accession>
<keyword evidence="3 6" id="KW-0812">Transmembrane</keyword>
<feature type="transmembrane region" description="Helical" evidence="6">
    <location>
        <begin position="13"/>
        <end position="31"/>
    </location>
</feature>
<protein>
    <submittedName>
        <fullName evidence="7">Flagellar protein FliO/FliZ</fullName>
    </submittedName>
</protein>
<evidence type="ECO:0000256" key="2">
    <source>
        <dbReference type="ARBA" id="ARBA00022475"/>
    </source>
</evidence>
<dbReference type="GO" id="GO:0044781">
    <property type="term" value="P:bacterial-type flagellum organization"/>
    <property type="evidence" value="ECO:0007669"/>
    <property type="project" value="InterPro"/>
</dbReference>
<keyword evidence="7" id="KW-0969">Cilium</keyword>
<comment type="subcellular location">
    <subcellularLocation>
        <location evidence="1">Cell membrane</location>
    </subcellularLocation>
</comment>
<proteinExistence type="predicted"/>
<evidence type="ECO:0000256" key="6">
    <source>
        <dbReference type="SAM" id="Phobius"/>
    </source>
</evidence>
<dbReference type="Proteomes" id="UP000199119">
    <property type="component" value="Unassembled WGS sequence"/>
</dbReference>
<gene>
    <name evidence="7" type="ORF">SAMN04489711_12314</name>
</gene>
<keyword evidence="7" id="KW-0282">Flagellum</keyword>
<organism evidence="7 8">
    <name type="scientific">Paracidovorax wautersii</name>
    <dbReference type="NCBI Taxonomy" id="1177982"/>
    <lineage>
        <taxon>Bacteria</taxon>
        <taxon>Pseudomonadati</taxon>
        <taxon>Pseudomonadota</taxon>
        <taxon>Betaproteobacteria</taxon>
        <taxon>Burkholderiales</taxon>
        <taxon>Comamonadaceae</taxon>
        <taxon>Paracidovorax</taxon>
    </lineage>
</organism>
<dbReference type="InterPro" id="IPR022781">
    <property type="entry name" value="Flagellar_biosynth_FliO"/>
</dbReference>
<dbReference type="Pfam" id="PF04347">
    <property type="entry name" value="FliO"/>
    <property type="match status" value="1"/>
</dbReference>
<keyword evidence="7" id="KW-0966">Cell projection</keyword>
<reference evidence="8" key="1">
    <citation type="submission" date="2016-10" db="EMBL/GenBank/DDBJ databases">
        <authorList>
            <person name="Varghese N."/>
            <person name="Submissions S."/>
        </authorList>
    </citation>
    <scope>NUCLEOTIDE SEQUENCE [LARGE SCALE GENOMIC DNA]</scope>
    <source>
        <strain evidence="8">DSM 27981</strain>
    </source>
</reference>
<dbReference type="AlphaFoldDB" id="A0A1I2HGM7"/>
<sequence length="136" mass="13864">MSAGASGGGMAQTLLWVVLFVAAMAALPWLVRRVQQRTAGRLSAGAGVGASRVLSAVAVGPQQRVVTVEVGPEQQRTVLVLGVTAQQVNCLHVLPPRPSVPVPGAGRERAEPAFASAMAAEMSAAAAAPQEPRIHG</sequence>
<evidence type="ECO:0000256" key="1">
    <source>
        <dbReference type="ARBA" id="ARBA00004236"/>
    </source>
</evidence>
<keyword evidence="4 6" id="KW-1133">Transmembrane helix</keyword>
<keyword evidence="5 6" id="KW-0472">Membrane</keyword>
<keyword evidence="8" id="KW-1185">Reference proteome</keyword>